<dbReference type="GeneID" id="85475580"/>
<reference evidence="2" key="1">
    <citation type="submission" date="2021-06" db="EMBL/GenBank/DDBJ databases">
        <title>Comparative genomics, transcriptomics and evolutionary studies reveal genomic signatures of adaptation to plant cell wall in hemibiotrophic fungi.</title>
        <authorList>
            <consortium name="DOE Joint Genome Institute"/>
            <person name="Baroncelli R."/>
            <person name="Diaz J.F."/>
            <person name="Benocci T."/>
            <person name="Peng M."/>
            <person name="Battaglia E."/>
            <person name="Haridas S."/>
            <person name="Andreopoulos W."/>
            <person name="Labutti K."/>
            <person name="Pangilinan J."/>
            <person name="Floch G.L."/>
            <person name="Makela M.R."/>
            <person name="Henrissat B."/>
            <person name="Grigoriev I.V."/>
            <person name="Crouch J.A."/>
            <person name="De Vries R.P."/>
            <person name="Sukno S.A."/>
            <person name="Thon M.R."/>
        </authorList>
    </citation>
    <scope>NUCLEOTIDE SEQUENCE</scope>
    <source>
        <strain evidence="2">CBS 102054</strain>
    </source>
</reference>
<gene>
    <name evidence="2" type="ORF">BDP81DRAFT_431896</name>
</gene>
<evidence type="ECO:0000313" key="2">
    <source>
        <dbReference type="EMBL" id="KAK1634739.1"/>
    </source>
</evidence>
<organism evidence="2 3">
    <name type="scientific">Colletotrichum phormii</name>
    <dbReference type="NCBI Taxonomy" id="359342"/>
    <lineage>
        <taxon>Eukaryota</taxon>
        <taxon>Fungi</taxon>
        <taxon>Dikarya</taxon>
        <taxon>Ascomycota</taxon>
        <taxon>Pezizomycotina</taxon>
        <taxon>Sordariomycetes</taxon>
        <taxon>Hypocreomycetidae</taxon>
        <taxon>Glomerellales</taxon>
        <taxon>Glomerellaceae</taxon>
        <taxon>Colletotrichum</taxon>
        <taxon>Colletotrichum acutatum species complex</taxon>
    </lineage>
</organism>
<name>A0AAI9ZQ35_9PEZI</name>
<comment type="caution">
    <text evidence="2">The sequence shown here is derived from an EMBL/GenBank/DDBJ whole genome shotgun (WGS) entry which is preliminary data.</text>
</comment>
<accession>A0AAI9ZQ35</accession>
<feature type="compositionally biased region" description="Basic and acidic residues" evidence="1">
    <location>
        <begin position="1"/>
        <end position="11"/>
    </location>
</feature>
<dbReference type="RefSeq" id="XP_060443346.1">
    <property type="nucleotide sequence ID" value="XM_060590718.1"/>
</dbReference>
<protein>
    <submittedName>
        <fullName evidence="2">Uncharacterized protein</fullName>
    </submittedName>
</protein>
<dbReference type="Proteomes" id="UP001243989">
    <property type="component" value="Unassembled WGS sequence"/>
</dbReference>
<evidence type="ECO:0000313" key="3">
    <source>
        <dbReference type="Proteomes" id="UP001243989"/>
    </source>
</evidence>
<dbReference type="EMBL" id="JAHMHQ010000014">
    <property type="protein sequence ID" value="KAK1634739.1"/>
    <property type="molecule type" value="Genomic_DNA"/>
</dbReference>
<feature type="region of interest" description="Disordered" evidence="1">
    <location>
        <begin position="1"/>
        <end position="20"/>
    </location>
</feature>
<keyword evidence="3" id="KW-1185">Reference proteome</keyword>
<evidence type="ECO:0000256" key="1">
    <source>
        <dbReference type="SAM" id="MobiDB-lite"/>
    </source>
</evidence>
<sequence length="159" mass="16989">MAGSGSKEKRPPRQGIGSSPASSPFPFVVFCPGHRSSHPVWVRIWTTLSAAGPQVVLGICRTVADWRGGTGVDVGSGVCAVVQSRCLAYVKFAIVDTVRFVGLAGREKDNSRGIVRSRDQGHSARTRMRQGDLALAVSLSTLESRHPILYGSISSATRR</sequence>
<dbReference type="AlphaFoldDB" id="A0AAI9ZQ35"/>
<proteinExistence type="predicted"/>